<dbReference type="Proteomes" id="UP000179243">
    <property type="component" value="Unassembled WGS sequence"/>
</dbReference>
<dbReference type="SUPFAM" id="SSF158446">
    <property type="entry name" value="IVS-encoded protein-like"/>
    <property type="match status" value="1"/>
</dbReference>
<reference evidence="1 2" key="1">
    <citation type="journal article" date="2016" name="Nat. Commun.">
        <title>Thousands of microbial genomes shed light on interconnected biogeochemical processes in an aquifer system.</title>
        <authorList>
            <person name="Anantharaman K."/>
            <person name="Brown C.T."/>
            <person name="Hug L.A."/>
            <person name="Sharon I."/>
            <person name="Castelle C.J."/>
            <person name="Probst A.J."/>
            <person name="Thomas B.C."/>
            <person name="Singh A."/>
            <person name="Wilkins M.J."/>
            <person name="Karaoz U."/>
            <person name="Brodie E.L."/>
            <person name="Williams K.H."/>
            <person name="Hubbard S.S."/>
            <person name="Banfield J.F."/>
        </authorList>
    </citation>
    <scope>NUCLEOTIDE SEQUENCE [LARGE SCALE GENOMIC DNA]</scope>
</reference>
<dbReference type="CDD" id="cd16377">
    <property type="entry name" value="23S_rRNA_IVP_like"/>
    <property type="match status" value="1"/>
</dbReference>
<dbReference type="PANTHER" id="PTHR38471">
    <property type="entry name" value="FOUR HELIX BUNDLE PROTEIN"/>
    <property type="match status" value="1"/>
</dbReference>
<organism evidence="1 2">
    <name type="scientific">Candidatus Raymondbacteria bacterium RIFOXYD12_FULL_49_13</name>
    <dbReference type="NCBI Taxonomy" id="1817890"/>
    <lineage>
        <taxon>Bacteria</taxon>
        <taxon>Raymondiibacteriota</taxon>
    </lineage>
</organism>
<evidence type="ECO:0000313" key="1">
    <source>
        <dbReference type="EMBL" id="OGK02396.1"/>
    </source>
</evidence>
<dbReference type="Gene3D" id="1.20.1440.60">
    <property type="entry name" value="23S rRNA-intervening sequence"/>
    <property type="match status" value="1"/>
</dbReference>
<dbReference type="EMBL" id="MFYX01000109">
    <property type="protein sequence ID" value="OGK02396.1"/>
    <property type="molecule type" value="Genomic_DNA"/>
</dbReference>
<dbReference type="InterPro" id="IPR036583">
    <property type="entry name" value="23S_rRNA_IVS_sf"/>
</dbReference>
<accession>A0A1F7F7B3</accession>
<protein>
    <submittedName>
        <fullName evidence="1">Four helix bundle protein</fullName>
    </submittedName>
</protein>
<dbReference type="Pfam" id="PF05635">
    <property type="entry name" value="23S_rRNA_IVP"/>
    <property type="match status" value="1"/>
</dbReference>
<dbReference type="NCBIfam" id="TIGR02436">
    <property type="entry name" value="four helix bundle protein"/>
    <property type="match status" value="1"/>
</dbReference>
<evidence type="ECO:0000313" key="2">
    <source>
        <dbReference type="Proteomes" id="UP000179243"/>
    </source>
</evidence>
<dbReference type="PANTHER" id="PTHR38471:SF2">
    <property type="entry name" value="FOUR HELIX BUNDLE PROTEIN"/>
    <property type="match status" value="1"/>
</dbReference>
<sequence length="121" mass="14011">MEIKTYRDLVVWQQGIALVKNVYEALKKFPKSETFGLISQLRRAVISVPSNIAEGYGRGRKDYARFLSIALGSLYEVQTQIEIAKELGFIEGQQYKQLLEKTSEMERMLSKLHRVIRQRTS</sequence>
<proteinExistence type="predicted"/>
<dbReference type="AlphaFoldDB" id="A0A1F7F7B3"/>
<dbReference type="InterPro" id="IPR012657">
    <property type="entry name" value="23S_rRNA-intervening_sequence"/>
</dbReference>
<gene>
    <name evidence="1" type="ORF">A2519_15950</name>
</gene>
<name>A0A1F7F7B3_UNCRA</name>
<comment type="caution">
    <text evidence="1">The sequence shown here is derived from an EMBL/GenBank/DDBJ whole genome shotgun (WGS) entry which is preliminary data.</text>
</comment>